<protein>
    <submittedName>
        <fullName evidence="1">Uncharacterized protein</fullName>
    </submittedName>
</protein>
<gene>
    <name evidence="1" type="ORF">OBRU01_16195</name>
</gene>
<name>A0A0L7L504_OPEBR</name>
<organism evidence="1 2">
    <name type="scientific">Operophtera brumata</name>
    <name type="common">Winter moth</name>
    <name type="synonym">Phalaena brumata</name>
    <dbReference type="NCBI Taxonomy" id="104452"/>
    <lineage>
        <taxon>Eukaryota</taxon>
        <taxon>Metazoa</taxon>
        <taxon>Ecdysozoa</taxon>
        <taxon>Arthropoda</taxon>
        <taxon>Hexapoda</taxon>
        <taxon>Insecta</taxon>
        <taxon>Pterygota</taxon>
        <taxon>Neoptera</taxon>
        <taxon>Endopterygota</taxon>
        <taxon>Lepidoptera</taxon>
        <taxon>Glossata</taxon>
        <taxon>Ditrysia</taxon>
        <taxon>Geometroidea</taxon>
        <taxon>Geometridae</taxon>
        <taxon>Larentiinae</taxon>
        <taxon>Operophtera</taxon>
    </lineage>
</organism>
<keyword evidence="2" id="KW-1185">Reference proteome</keyword>
<dbReference type="Proteomes" id="UP000037510">
    <property type="component" value="Unassembled WGS sequence"/>
</dbReference>
<feature type="non-terminal residue" evidence="1">
    <location>
        <position position="1"/>
    </location>
</feature>
<proteinExistence type="predicted"/>
<dbReference type="AlphaFoldDB" id="A0A0L7L504"/>
<dbReference type="EMBL" id="JTDY01002959">
    <property type="protein sequence ID" value="KOB70411.1"/>
    <property type="molecule type" value="Genomic_DNA"/>
</dbReference>
<feature type="non-terminal residue" evidence="1">
    <location>
        <position position="329"/>
    </location>
</feature>
<accession>A0A0L7L504</accession>
<sequence>EGLILDGVVGLVNARPIQEFQPDAAGFESLLEEEYKAISDVDKAFVKFVKAIPQSVYNHFHHVLYWYRLSLQSVANGTSSREQEQLVNVVNSYDVSVPSCAAAYLAGLGDFEDVTGVKHRMVSTEPNDLGHFGRATAQTHNLYESSPAPAISLQRVLEDLQYTLAREHDPIWDIPAITPLGPAADQDPPLRFEPAIDPDVQPQPVEDEDIAAAPEEEPNAPQARILDKNQLSELRNLFEEIPEDVARTRRTIPRYAYNPELFELALRRIKEVNHYKLVPLPVNRGGSVAQQLIWDPEPEQLGYLERQSAGQGAISSHTKIHTRVATIAK</sequence>
<evidence type="ECO:0000313" key="2">
    <source>
        <dbReference type="Proteomes" id="UP000037510"/>
    </source>
</evidence>
<evidence type="ECO:0000313" key="1">
    <source>
        <dbReference type="EMBL" id="KOB70411.1"/>
    </source>
</evidence>
<reference evidence="1 2" key="1">
    <citation type="journal article" date="2015" name="Genome Biol. Evol.">
        <title>The genome of winter moth (Operophtera brumata) provides a genomic perspective on sexual dimorphism and phenology.</title>
        <authorList>
            <person name="Derks M.F."/>
            <person name="Smit S."/>
            <person name="Salis L."/>
            <person name="Schijlen E."/>
            <person name="Bossers A."/>
            <person name="Mateman C."/>
            <person name="Pijl A.S."/>
            <person name="de Ridder D."/>
            <person name="Groenen M.A."/>
            <person name="Visser M.E."/>
            <person name="Megens H.J."/>
        </authorList>
    </citation>
    <scope>NUCLEOTIDE SEQUENCE [LARGE SCALE GENOMIC DNA]</scope>
    <source>
        <strain evidence="1">WM2013NL</strain>
        <tissue evidence="1">Head and thorax</tissue>
    </source>
</reference>
<comment type="caution">
    <text evidence="1">The sequence shown here is derived from an EMBL/GenBank/DDBJ whole genome shotgun (WGS) entry which is preliminary data.</text>
</comment>